<gene>
    <name evidence="1" type="ORF">E5672_00080</name>
</gene>
<dbReference type="Proteomes" id="UP000305471">
    <property type="component" value="Unassembled WGS sequence"/>
</dbReference>
<organism evidence="1 2">
    <name type="scientific">Alteromonas portus</name>
    <dbReference type="NCBI Taxonomy" id="2565549"/>
    <lineage>
        <taxon>Bacteria</taxon>
        <taxon>Pseudomonadati</taxon>
        <taxon>Pseudomonadota</taxon>
        <taxon>Gammaproteobacteria</taxon>
        <taxon>Alteromonadales</taxon>
        <taxon>Alteromonadaceae</taxon>
        <taxon>Alteromonas/Salinimonas group</taxon>
        <taxon>Alteromonas</taxon>
    </lineage>
</organism>
<dbReference type="RefSeq" id="WP_136780388.1">
    <property type="nucleotide sequence ID" value="NZ_JBMQEY010000002.1"/>
</dbReference>
<evidence type="ECO:0000313" key="1">
    <source>
        <dbReference type="EMBL" id="TKB04531.1"/>
    </source>
</evidence>
<reference evidence="1 2" key="1">
    <citation type="submission" date="2019-04" db="EMBL/GenBank/DDBJ databases">
        <title>Alteromonas portus sp. nov., an alginate lyase-excreting marine bacterium.</title>
        <authorList>
            <person name="Huang H."/>
            <person name="Mo K."/>
            <person name="Bao S."/>
        </authorList>
    </citation>
    <scope>NUCLEOTIDE SEQUENCE [LARGE SCALE GENOMIC DNA]</scope>
    <source>
        <strain evidence="1 2">HB161718</strain>
    </source>
</reference>
<evidence type="ECO:0000313" key="2">
    <source>
        <dbReference type="Proteomes" id="UP000305471"/>
    </source>
</evidence>
<sequence>MLINYLCPKHADWVYSNPEQALHVMARDEMQGTMLMQSGQLSEAIPYLGCAFDIAVILLEVDGGENSAMTAKIMNLTSLLEEIYFHLTLPHHRNAIVDRAHAVIRASNSVANNTIPMRFTV</sequence>
<comment type="caution">
    <text evidence="1">The sequence shown here is derived from an EMBL/GenBank/DDBJ whole genome shotgun (WGS) entry which is preliminary data.</text>
</comment>
<proteinExistence type="predicted"/>
<keyword evidence="2" id="KW-1185">Reference proteome</keyword>
<dbReference type="EMBL" id="SWCO01000001">
    <property type="protein sequence ID" value="TKB04531.1"/>
    <property type="molecule type" value="Genomic_DNA"/>
</dbReference>
<name>A0A4U0ZQB3_9ALTE</name>
<dbReference type="OrthoDB" id="5733587at2"/>
<accession>A0A4U0ZQB3</accession>
<protein>
    <submittedName>
        <fullName evidence="1">Uncharacterized protein</fullName>
    </submittedName>
</protein>
<dbReference type="AlphaFoldDB" id="A0A4U0ZQB3"/>